<dbReference type="InterPro" id="IPR003760">
    <property type="entry name" value="PnrA-like"/>
</dbReference>
<dbReference type="RefSeq" id="WP_041058623.1">
    <property type="nucleotide sequence ID" value="NZ_JXRR01000015.1"/>
</dbReference>
<dbReference type="InterPro" id="IPR028082">
    <property type="entry name" value="Peripla_BP_I"/>
</dbReference>
<keyword evidence="3" id="KW-1003">Cell membrane</keyword>
<keyword evidence="5" id="KW-0472">Membrane</keyword>
<dbReference type="Pfam" id="PF02608">
    <property type="entry name" value="Bmp"/>
    <property type="match status" value="1"/>
</dbReference>
<dbReference type="PANTHER" id="PTHR34296:SF2">
    <property type="entry name" value="ABC TRANSPORTER GUANOSINE-BINDING PROTEIN NUPN"/>
    <property type="match status" value="1"/>
</dbReference>
<keyword evidence="4 7" id="KW-0732">Signal</keyword>
<accession>A0A0C2R9Z2</accession>
<dbReference type="AlphaFoldDB" id="A0A0C2R9Z2"/>
<feature type="chain" id="PRO_5039207704" evidence="7">
    <location>
        <begin position="24"/>
        <end position="331"/>
    </location>
</feature>
<dbReference type="Gene3D" id="3.40.50.2300">
    <property type="match status" value="2"/>
</dbReference>
<evidence type="ECO:0000256" key="6">
    <source>
        <dbReference type="ARBA" id="ARBA00023288"/>
    </source>
</evidence>
<feature type="domain" description="ABC transporter substrate-binding protein PnrA-like" evidence="8">
    <location>
        <begin position="39"/>
        <end position="326"/>
    </location>
</feature>
<sequence length="331" mass="35544">MKILSWALSMSLFVTLLSGCQLDQPKAQSTSFEATIGILLSDTGLGDGSFNDAAFKGLERARNELGIRFDYREAPDGNYEEKLNELAAQDMDLIIGLGYSVQEALEKVAEENPEQSFLLIDGSSDVANVMSMTFKEHEASFLVGVVAAMTSKTGVIGFIGGMDAEVIHRFEAGYTAGALYADPDIKIIADYAGDFGDAKLGETLASEQINKNADFLYPAAGYTGIGAILKAQEEGIFAAGVDGDQFYVAEKAVVTSMMKNVDIAVYDLVEALVEGSDEKTDYKLGLAENGVTLAEVRLTELTVTQQAKLIDARKKIISGDIIVPDQLKRGN</sequence>
<name>A0A0C2R9Z2_9BACL</name>
<dbReference type="PATRIC" id="fig|220754.4.peg.2469"/>
<evidence type="ECO:0000313" key="10">
    <source>
        <dbReference type="Proteomes" id="UP000031972"/>
    </source>
</evidence>
<gene>
    <name evidence="9" type="ORF">KR50_24520</name>
</gene>
<dbReference type="PANTHER" id="PTHR34296">
    <property type="entry name" value="TRANSCRIPTIONAL ACTIVATOR PROTEIN MED"/>
    <property type="match status" value="1"/>
</dbReference>
<dbReference type="InterPro" id="IPR050957">
    <property type="entry name" value="BMP_lipoprotein"/>
</dbReference>
<evidence type="ECO:0000256" key="5">
    <source>
        <dbReference type="ARBA" id="ARBA00023136"/>
    </source>
</evidence>
<dbReference type="Proteomes" id="UP000031972">
    <property type="component" value="Unassembled WGS sequence"/>
</dbReference>
<organism evidence="9 10">
    <name type="scientific">Jeotgalibacillus campisalis</name>
    <dbReference type="NCBI Taxonomy" id="220754"/>
    <lineage>
        <taxon>Bacteria</taxon>
        <taxon>Bacillati</taxon>
        <taxon>Bacillota</taxon>
        <taxon>Bacilli</taxon>
        <taxon>Bacillales</taxon>
        <taxon>Caryophanaceae</taxon>
        <taxon>Jeotgalibacillus</taxon>
    </lineage>
</organism>
<evidence type="ECO:0000256" key="4">
    <source>
        <dbReference type="ARBA" id="ARBA00022729"/>
    </source>
</evidence>
<evidence type="ECO:0000256" key="2">
    <source>
        <dbReference type="ARBA" id="ARBA00008610"/>
    </source>
</evidence>
<dbReference type="PROSITE" id="PS51257">
    <property type="entry name" value="PROKAR_LIPOPROTEIN"/>
    <property type="match status" value="1"/>
</dbReference>
<dbReference type="OrthoDB" id="9784230at2"/>
<protein>
    <submittedName>
        <fullName evidence="9">ABC transporter substrate-binding protein</fullName>
    </submittedName>
</protein>
<comment type="subcellular location">
    <subcellularLocation>
        <location evidence="1">Cell membrane</location>
        <topology evidence="1">Lipid-anchor</topology>
    </subcellularLocation>
</comment>
<dbReference type="GO" id="GO:0005886">
    <property type="term" value="C:plasma membrane"/>
    <property type="evidence" value="ECO:0007669"/>
    <property type="project" value="UniProtKB-SubCell"/>
</dbReference>
<comment type="caution">
    <text evidence="9">The sequence shown here is derived from an EMBL/GenBank/DDBJ whole genome shotgun (WGS) entry which is preliminary data.</text>
</comment>
<dbReference type="CDD" id="cd06354">
    <property type="entry name" value="PBP1_PrnA-like"/>
    <property type="match status" value="1"/>
</dbReference>
<keyword evidence="10" id="KW-1185">Reference proteome</keyword>
<evidence type="ECO:0000259" key="8">
    <source>
        <dbReference type="Pfam" id="PF02608"/>
    </source>
</evidence>
<keyword evidence="6" id="KW-0449">Lipoprotein</keyword>
<dbReference type="SUPFAM" id="SSF53822">
    <property type="entry name" value="Periplasmic binding protein-like I"/>
    <property type="match status" value="1"/>
</dbReference>
<feature type="signal peptide" evidence="7">
    <location>
        <begin position="1"/>
        <end position="23"/>
    </location>
</feature>
<reference evidence="9 10" key="1">
    <citation type="submission" date="2015-01" db="EMBL/GenBank/DDBJ databases">
        <title>Jeotgalibacillus campisalis genome sequencing.</title>
        <authorList>
            <person name="Goh K.M."/>
            <person name="Chan K.-G."/>
            <person name="Yaakop A.S."/>
            <person name="Ee R."/>
            <person name="Gan H.M."/>
            <person name="Chan C.S."/>
        </authorList>
    </citation>
    <scope>NUCLEOTIDE SEQUENCE [LARGE SCALE GENOMIC DNA]</scope>
    <source>
        <strain evidence="9 10">SF-57</strain>
    </source>
</reference>
<evidence type="ECO:0000313" key="9">
    <source>
        <dbReference type="EMBL" id="KIL47130.1"/>
    </source>
</evidence>
<dbReference type="EMBL" id="JXRR01000015">
    <property type="protein sequence ID" value="KIL47130.1"/>
    <property type="molecule type" value="Genomic_DNA"/>
</dbReference>
<proteinExistence type="inferred from homology"/>
<evidence type="ECO:0000256" key="1">
    <source>
        <dbReference type="ARBA" id="ARBA00004193"/>
    </source>
</evidence>
<evidence type="ECO:0000256" key="7">
    <source>
        <dbReference type="SAM" id="SignalP"/>
    </source>
</evidence>
<evidence type="ECO:0000256" key="3">
    <source>
        <dbReference type="ARBA" id="ARBA00022475"/>
    </source>
</evidence>
<comment type="similarity">
    <text evidence="2">Belongs to the BMP lipoprotein family.</text>
</comment>